<dbReference type="KEGG" id="jre:108999714"/>
<dbReference type="OrthoDB" id="990095at2759"/>
<evidence type="ECO:0000313" key="2">
    <source>
        <dbReference type="RefSeq" id="XP_035540288.1"/>
    </source>
</evidence>
<dbReference type="InterPro" id="IPR036397">
    <property type="entry name" value="RNaseH_sf"/>
</dbReference>
<keyword evidence="1" id="KW-1185">Reference proteome</keyword>
<gene>
    <name evidence="2" type="primary">LOC108999714</name>
</gene>
<dbReference type="GO" id="GO:0003676">
    <property type="term" value="F:nucleic acid binding"/>
    <property type="evidence" value="ECO:0007669"/>
    <property type="project" value="InterPro"/>
</dbReference>
<dbReference type="InterPro" id="IPR052929">
    <property type="entry name" value="RNase_H-like_EbsB-rel"/>
</dbReference>
<dbReference type="PANTHER" id="PTHR47074:SF48">
    <property type="entry name" value="POLYNUCLEOTIDYL TRANSFERASE, RIBONUCLEASE H-LIKE SUPERFAMILY PROTEIN"/>
    <property type="match status" value="1"/>
</dbReference>
<dbReference type="GeneID" id="108999714"/>
<reference evidence="2" key="1">
    <citation type="submission" date="2025-08" db="UniProtKB">
        <authorList>
            <consortium name="RefSeq"/>
        </authorList>
    </citation>
    <scope>IDENTIFICATION</scope>
    <source>
        <tissue evidence="2">Leaves</tissue>
    </source>
</reference>
<dbReference type="Pfam" id="PF13456">
    <property type="entry name" value="RVT_3"/>
    <property type="match status" value="1"/>
</dbReference>
<proteinExistence type="predicted"/>
<organism evidence="1 2">
    <name type="scientific">Juglans regia</name>
    <name type="common">English walnut</name>
    <dbReference type="NCBI Taxonomy" id="51240"/>
    <lineage>
        <taxon>Eukaryota</taxon>
        <taxon>Viridiplantae</taxon>
        <taxon>Streptophyta</taxon>
        <taxon>Embryophyta</taxon>
        <taxon>Tracheophyta</taxon>
        <taxon>Spermatophyta</taxon>
        <taxon>Magnoliopsida</taxon>
        <taxon>eudicotyledons</taxon>
        <taxon>Gunneridae</taxon>
        <taxon>Pentapetalae</taxon>
        <taxon>rosids</taxon>
        <taxon>fabids</taxon>
        <taxon>Fagales</taxon>
        <taxon>Juglandaceae</taxon>
        <taxon>Juglans</taxon>
    </lineage>
</organism>
<accession>A0A6P9E7M0</accession>
<sequence length="223" mass="26219">MCEIEDETLMHVLWECHSANDIWGSEKNCVQKWGKYETDFLLLWEKCITSLDKSQLEELAMTLRKVWLRRNRMVFENRMECPMSLLFAKAIVRDYQAVRNSNKSDKQVQNRIDNNQRWEKSEKRYVKVNWDASLDQKKRRMDIGIIVRDEEGKVVATVFNQKENVEEAVVAEGYALRAAIELCSTLNIQKANFEGDAKEIIMAVCNEEEMLTSYGFLVEDVRF</sequence>
<dbReference type="RefSeq" id="XP_035540288.1">
    <property type="nucleotide sequence ID" value="XM_035684395.1"/>
</dbReference>
<dbReference type="Gramene" id="Jr13_25740_p1">
    <property type="protein sequence ID" value="cds.Jr13_25740_p1"/>
    <property type="gene ID" value="Jr13_25740"/>
</dbReference>
<name>A0A6P9E7M0_JUGRE</name>
<dbReference type="GO" id="GO:0004523">
    <property type="term" value="F:RNA-DNA hybrid ribonuclease activity"/>
    <property type="evidence" value="ECO:0007669"/>
    <property type="project" value="InterPro"/>
</dbReference>
<dbReference type="PANTHER" id="PTHR47074">
    <property type="entry name" value="BNAC02G40300D PROTEIN"/>
    <property type="match status" value="1"/>
</dbReference>
<protein>
    <submittedName>
        <fullName evidence="2">Uncharacterized protein LOC108999714</fullName>
    </submittedName>
</protein>
<dbReference type="AlphaFoldDB" id="A0A6P9E7M0"/>
<dbReference type="InterPro" id="IPR002156">
    <property type="entry name" value="RNaseH_domain"/>
</dbReference>
<dbReference type="Gene3D" id="3.30.420.10">
    <property type="entry name" value="Ribonuclease H-like superfamily/Ribonuclease H"/>
    <property type="match status" value="1"/>
</dbReference>
<evidence type="ECO:0000313" key="1">
    <source>
        <dbReference type="Proteomes" id="UP000235220"/>
    </source>
</evidence>
<dbReference type="Proteomes" id="UP000235220">
    <property type="component" value="Chromosome 13"/>
</dbReference>